<dbReference type="PANTHER" id="PTHR11361">
    <property type="entry name" value="DNA MISMATCH REPAIR PROTEIN MUTS FAMILY MEMBER"/>
    <property type="match status" value="1"/>
</dbReference>
<dbReference type="FunFam" id="3.40.1170.10:FF:000001">
    <property type="entry name" value="DNA mismatch repair protein MutS"/>
    <property type="match status" value="1"/>
</dbReference>
<dbReference type="InterPro" id="IPR007695">
    <property type="entry name" value="DNA_mismatch_repair_MutS-lik_N"/>
</dbReference>
<dbReference type="GO" id="GO:0005829">
    <property type="term" value="C:cytosol"/>
    <property type="evidence" value="ECO:0007669"/>
    <property type="project" value="TreeGrafter"/>
</dbReference>
<dbReference type="InterPro" id="IPR007861">
    <property type="entry name" value="DNA_mismatch_repair_MutS_clamp"/>
</dbReference>
<evidence type="ECO:0000256" key="9">
    <source>
        <dbReference type="HAMAP-Rule" id="MF_00096"/>
    </source>
</evidence>
<dbReference type="InterPro" id="IPR027417">
    <property type="entry name" value="P-loop_NTPase"/>
</dbReference>
<dbReference type="Pfam" id="PF00488">
    <property type="entry name" value="MutS_V"/>
    <property type="match status" value="1"/>
</dbReference>
<dbReference type="InterPro" id="IPR045076">
    <property type="entry name" value="MutS"/>
</dbReference>
<dbReference type="Gene3D" id="3.40.1170.10">
    <property type="entry name" value="DNA repair protein MutS, domain I"/>
    <property type="match status" value="1"/>
</dbReference>
<keyword evidence="5 9" id="KW-0067">ATP-binding</keyword>
<evidence type="ECO:0000256" key="1">
    <source>
        <dbReference type="ARBA" id="ARBA00006271"/>
    </source>
</evidence>
<dbReference type="CDD" id="cd03284">
    <property type="entry name" value="ABC_MutS1"/>
    <property type="match status" value="1"/>
</dbReference>
<dbReference type="GO" id="GO:0006298">
    <property type="term" value="P:mismatch repair"/>
    <property type="evidence" value="ECO:0007669"/>
    <property type="project" value="UniProtKB-UniRule"/>
</dbReference>
<dbReference type="SMART" id="SM00533">
    <property type="entry name" value="MUTSd"/>
    <property type="match status" value="1"/>
</dbReference>
<dbReference type="SUPFAM" id="SSF48334">
    <property type="entry name" value="DNA repair protein MutS, domain III"/>
    <property type="match status" value="1"/>
</dbReference>
<dbReference type="GO" id="GO:0003684">
    <property type="term" value="F:damaged DNA binding"/>
    <property type="evidence" value="ECO:0007669"/>
    <property type="project" value="UniProtKB-UniRule"/>
</dbReference>
<dbReference type="InterPro" id="IPR007696">
    <property type="entry name" value="DNA_mismatch_repair_MutS_core"/>
</dbReference>
<reference evidence="12 13" key="1">
    <citation type="submission" date="2019-08" db="EMBL/GenBank/DDBJ databases">
        <title>In-depth cultivation of the pig gut microbiome towards novel bacterial diversity and tailored functional studies.</title>
        <authorList>
            <person name="Wylensek D."/>
            <person name="Hitch T.C.A."/>
            <person name="Clavel T."/>
        </authorList>
    </citation>
    <scope>NUCLEOTIDE SEQUENCE [LARGE SCALE GENOMIC DNA]</scope>
    <source>
        <strain evidence="12 13">WCA-389-WT-23D1</strain>
    </source>
</reference>
<name>A0A7X2NI66_9CLOT</name>
<dbReference type="PANTHER" id="PTHR11361:SF34">
    <property type="entry name" value="DNA MISMATCH REPAIR PROTEIN MSH1, MITOCHONDRIAL"/>
    <property type="match status" value="1"/>
</dbReference>
<comment type="similarity">
    <text evidence="1 9 10">Belongs to the DNA mismatch repair MutS family.</text>
</comment>
<feature type="binding site" evidence="9">
    <location>
        <begin position="614"/>
        <end position="621"/>
    </location>
    <ligand>
        <name>ATP</name>
        <dbReference type="ChEBI" id="CHEBI:30616"/>
    </ligand>
</feature>
<dbReference type="SUPFAM" id="SSF52540">
    <property type="entry name" value="P-loop containing nucleoside triphosphate hydrolases"/>
    <property type="match status" value="1"/>
</dbReference>
<dbReference type="InterPro" id="IPR036678">
    <property type="entry name" value="MutS_con_dom_sf"/>
</dbReference>
<dbReference type="AlphaFoldDB" id="A0A7X2NI66"/>
<dbReference type="Pfam" id="PF05192">
    <property type="entry name" value="MutS_III"/>
    <property type="match status" value="1"/>
</dbReference>
<evidence type="ECO:0000313" key="13">
    <source>
        <dbReference type="Proteomes" id="UP000429958"/>
    </source>
</evidence>
<dbReference type="SUPFAM" id="SSF55271">
    <property type="entry name" value="DNA repair protein MutS, domain I"/>
    <property type="match status" value="1"/>
</dbReference>
<dbReference type="Gene3D" id="1.10.1420.10">
    <property type="match status" value="2"/>
</dbReference>
<organism evidence="12 13">
    <name type="scientific">Clostridium porci</name>
    <dbReference type="NCBI Taxonomy" id="2605778"/>
    <lineage>
        <taxon>Bacteria</taxon>
        <taxon>Bacillati</taxon>
        <taxon>Bacillota</taxon>
        <taxon>Clostridia</taxon>
        <taxon>Eubacteriales</taxon>
        <taxon>Clostridiaceae</taxon>
        <taxon>Clostridium</taxon>
    </lineage>
</organism>
<dbReference type="InterPro" id="IPR016151">
    <property type="entry name" value="DNA_mismatch_repair_MutS_N"/>
</dbReference>
<dbReference type="GO" id="GO:0005524">
    <property type="term" value="F:ATP binding"/>
    <property type="evidence" value="ECO:0007669"/>
    <property type="project" value="UniProtKB-UniRule"/>
</dbReference>
<dbReference type="InterPro" id="IPR005748">
    <property type="entry name" value="DNA_mismatch_repair_MutS"/>
</dbReference>
<dbReference type="SUPFAM" id="SSF53150">
    <property type="entry name" value="DNA repair protein MutS, domain II"/>
    <property type="match status" value="1"/>
</dbReference>
<keyword evidence="3 9" id="KW-0547">Nucleotide-binding</keyword>
<keyword evidence="6 9" id="KW-0238">DNA-binding</keyword>
<protein>
    <recommendedName>
        <fullName evidence="2 9">DNA mismatch repair protein MutS</fullName>
    </recommendedName>
</protein>
<keyword evidence="7 9" id="KW-0234">DNA repair</keyword>
<dbReference type="EMBL" id="VUMD01000001">
    <property type="protein sequence ID" value="MSS35294.1"/>
    <property type="molecule type" value="Genomic_DNA"/>
</dbReference>
<dbReference type="Proteomes" id="UP000429958">
    <property type="component" value="Unassembled WGS sequence"/>
</dbReference>
<sequence>MMQQYMETKKEYPDCILFYRLGDFYEMFFEDALTASKALDITLTGRDCGLEERAPMCGVPYHAVDSYLYKLVQQGYKVAIAEQMEEPGQAKGLVKREVIRVVTPGTITSSQALDETKNNYLMGIVYLDGVYGIAASDISTGDFVVTEVDSDRELFDEINKFSPSEIICNHAFYMSGVDAEELKNRYHAVVSALDPRFFGDESCRKALREHFHVGALSGLGLEDYGTGIIAAGAVMQYIYETQKSTLEHITTITPYSTGQYMVIDTSTRRNLELVETMREKQKRGTLLWVLDKTKTAMGARLLRTYIEQPLIYKEEIIRRQAAVEELNMNYISREEICEYLNPIYDLERLMGRISYKTANPRDLIAFKNSLEMLPHIKGILGEFSSALLKELEAEMDPLEDMCRLIDEAILEEPPITIREGGMIKDGYNEEADRLRHAKTEGKTWLGELESREREKTGIKTLKVKFNKVFGYYFEVTNSFKNQVPAYFIRKQTLTNAERYTTDELKDLEDIIMGAEDRLVSLEYELFCQVRDSIASQVLRIQRTAKAVAGVDVFCSLSGVATRRNYVKPQINEKGVIQIKNGRHPVVEQMMRDDLFVANDTFLDNGKNRLSVITGPNMAGKSTYMRQVALIVLMAQLGSFVPAQEADIGICDRIFTRVGASDDLASGQSTFMVEMTEVANILRNATKNSLLVLDEIGRGTSTFDGLSIAWSVIEYISSPRLLGAKTLFATHYHELTELEGSIAGVKNYCIAVKEQGDDIVFLRKIVRGGADKSYGIQVAKLAGVPDTVIARAKEIAQELSNADITARAREIAEISSSVTPHKAVPKPDEVDMQQLTFFDTVKDDDIIRELDELELSTMTPLDAMNTLYRLQTRLKNRWKENQ</sequence>
<evidence type="ECO:0000256" key="6">
    <source>
        <dbReference type="ARBA" id="ARBA00023125"/>
    </source>
</evidence>
<dbReference type="InterPro" id="IPR007860">
    <property type="entry name" value="DNA_mmatch_repair_MutS_con_dom"/>
</dbReference>
<evidence type="ECO:0000256" key="10">
    <source>
        <dbReference type="RuleBase" id="RU003756"/>
    </source>
</evidence>
<dbReference type="FunFam" id="1.10.1420.10:FF:000001">
    <property type="entry name" value="DNA mismatch repair protein MutS"/>
    <property type="match status" value="1"/>
</dbReference>
<keyword evidence="13" id="KW-1185">Reference proteome</keyword>
<evidence type="ECO:0000256" key="8">
    <source>
        <dbReference type="ARBA" id="ARBA00024647"/>
    </source>
</evidence>
<evidence type="ECO:0000259" key="11">
    <source>
        <dbReference type="PROSITE" id="PS00486"/>
    </source>
</evidence>
<comment type="caution">
    <text evidence="12">The sequence shown here is derived from an EMBL/GenBank/DDBJ whole genome shotgun (WGS) entry which is preliminary data.</text>
</comment>
<dbReference type="HAMAP" id="MF_00096">
    <property type="entry name" value="MutS"/>
    <property type="match status" value="1"/>
</dbReference>
<dbReference type="GO" id="GO:0140664">
    <property type="term" value="F:ATP-dependent DNA damage sensor activity"/>
    <property type="evidence" value="ECO:0007669"/>
    <property type="project" value="InterPro"/>
</dbReference>
<evidence type="ECO:0000256" key="5">
    <source>
        <dbReference type="ARBA" id="ARBA00022840"/>
    </source>
</evidence>
<dbReference type="NCBIfam" id="TIGR01070">
    <property type="entry name" value="mutS1"/>
    <property type="match status" value="1"/>
</dbReference>
<dbReference type="RefSeq" id="WP_154470834.1">
    <property type="nucleotide sequence ID" value="NZ_DBEWUL010000165.1"/>
</dbReference>
<dbReference type="NCBIfam" id="NF003810">
    <property type="entry name" value="PRK05399.1"/>
    <property type="match status" value="1"/>
</dbReference>
<dbReference type="Pfam" id="PF01624">
    <property type="entry name" value="MutS_I"/>
    <property type="match status" value="1"/>
</dbReference>
<dbReference type="FunFam" id="3.40.50.300:FF:001579">
    <property type="entry name" value="DNA mismatch repair protein MutS"/>
    <property type="match status" value="1"/>
</dbReference>
<evidence type="ECO:0000256" key="3">
    <source>
        <dbReference type="ARBA" id="ARBA00022741"/>
    </source>
</evidence>
<dbReference type="Gene3D" id="3.40.50.300">
    <property type="entry name" value="P-loop containing nucleotide triphosphate hydrolases"/>
    <property type="match status" value="1"/>
</dbReference>
<dbReference type="PIRSF" id="PIRSF037677">
    <property type="entry name" value="DNA_mis_repair_Msh6"/>
    <property type="match status" value="1"/>
</dbReference>
<keyword evidence="4 9" id="KW-0227">DNA damage</keyword>
<dbReference type="Gene3D" id="3.30.420.110">
    <property type="entry name" value="MutS, connector domain"/>
    <property type="match status" value="1"/>
</dbReference>
<dbReference type="Pfam" id="PF05190">
    <property type="entry name" value="MutS_IV"/>
    <property type="match status" value="1"/>
</dbReference>
<comment type="function">
    <text evidence="8 9">This protein is involved in the repair of mismatches in DNA. It is possible that it carries out the mismatch recognition step. This protein has a weak ATPase activity.</text>
</comment>
<evidence type="ECO:0000256" key="4">
    <source>
        <dbReference type="ARBA" id="ARBA00022763"/>
    </source>
</evidence>
<proteinExistence type="inferred from homology"/>
<dbReference type="Pfam" id="PF05188">
    <property type="entry name" value="MutS_II"/>
    <property type="match status" value="1"/>
</dbReference>
<gene>
    <name evidence="9 12" type="primary">mutS</name>
    <name evidence="12" type="ORF">FYJ39_01520</name>
</gene>
<dbReference type="InterPro" id="IPR036187">
    <property type="entry name" value="DNA_mismatch_repair_MutS_sf"/>
</dbReference>
<dbReference type="InterPro" id="IPR017261">
    <property type="entry name" value="DNA_mismatch_repair_MutS/MSH"/>
</dbReference>
<feature type="domain" description="DNA mismatch repair proteins mutS family" evidence="11">
    <location>
        <begin position="688"/>
        <end position="704"/>
    </location>
</feature>
<evidence type="ECO:0000256" key="7">
    <source>
        <dbReference type="ARBA" id="ARBA00023204"/>
    </source>
</evidence>
<dbReference type="InterPro" id="IPR000432">
    <property type="entry name" value="DNA_mismatch_repair_MutS_C"/>
</dbReference>
<dbReference type="SMART" id="SM00534">
    <property type="entry name" value="MUTSac"/>
    <property type="match status" value="1"/>
</dbReference>
<evidence type="ECO:0000313" key="12">
    <source>
        <dbReference type="EMBL" id="MSS35294.1"/>
    </source>
</evidence>
<evidence type="ECO:0000256" key="2">
    <source>
        <dbReference type="ARBA" id="ARBA00021982"/>
    </source>
</evidence>
<dbReference type="GO" id="GO:0030983">
    <property type="term" value="F:mismatched DNA binding"/>
    <property type="evidence" value="ECO:0007669"/>
    <property type="project" value="InterPro"/>
</dbReference>
<accession>A0A7X2NI66</accession>
<dbReference type="PROSITE" id="PS00486">
    <property type="entry name" value="DNA_MISMATCH_REPAIR_2"/>
    <property type="match status" value="1"/>
</dbReference>